<keyword evidence="1" id="KW-0472">Membrane</keyword>
<keyword evidence="1" id="KW-1133">Transmembrane helix</keyword>
<feature type="transmembrane region" description="Helical" evidence="1">
    <location>
        <begin position="30"/>
        <end position="47"/>
    </location>
</feature>
<gene>
    <name evidence="3" type="primary">tgpA</name>
    <name evidence="3" type="ORF">GCM10007053_12060</name>
</gene>
<feature type="transmembrane region" description="Helical" evidence="1">
    <location>
        <begin position="129"/>
        <end position="147"/>
    </location>
</feature>
<feature type="domain" description="Transglutaminase-like" evidence="2">
    <location>
        <begin position="404"/>
        <end position="475"/>
    </location>
</feature>
<keyword evidence="1" id="KW-0812">Transmembrane</keyword>
<dbReference type="InterPro" id="IPR038765">
    <property type="entry name" value="Papain-like_cys_pep_sf"/>
</dbReference>
<dbReference type="InterPro" id="IPR025403">
    <property type="entry name" value="TgpA-like_C"/>
</dbReference>
<accession>A0A918XFZ7</accession>
<dbReference type="AlphaFoldDB" id="A0A918XFZ7"/>
<dbReference type="Pfam" id="PF13559">
    <property type="entry name" value="DUF4129"/>
    <property type="match status" value="1"/>
</dbReference>
<dbReference type="Pfam" id="PF11992">
    <property type="entry name" value="TgpA_N"/>
    <property type="match status" value="1"/>
</dbReference>
<dbReference type="Pfam" id="PF01841">
    <property type="entry name" value="Transglut_core"/>
    <property type="match status" value="1"/>
</dbReference>
<dbReference type="SUPFAM" id="SSF54001">
    <property type="entry name" value="Cysteine proteinases"/>
    <property type="match status" value="1"/>
</dbReference>
<dbReference type="RefSeq" id="WP_189476167.1">
    <property type="nucleotide sequence ID" value="NZ_BMYM01000001.1"/>
</dbReference>
<dbReference type="Gene3D" id="3.10.620.30">
    <property type="match status" value="1"/>
</dbReference>
<feature type="transmembrane region" description="Helical" evidence="1">
    <location>
        <begin position="82"/>
        <end position="99"/>
    </location>
</feature>
<reference evidence="3" key="1">
    <citation type="journal article" date="2014" name="Int. J. Syst. Evol. Microbiol.">
        <title>Complete genome sequence of Corynebacterium casei LMG S-19264T (=DSM 44701T), isolated from a smear-ripened cheese.</title>
        <authorList>
            <consortium name="US DOE Joint Genome Institute (JGI-PGF)"/>
            <person name="Walter F."/>
            <person name="Albersmeier A."/>
            <person name="Kalinowski J."/>
            <person name="Ruckert C."/>
        </authorList>
    </citation>
    <scope>NUCLEOTIDE SEQUENCE</scope>
    <source>
        <strain evidence="3">KCTC 23430</strain>
    </source>
</reference>
<keyword evidence="4" id="KW-1185">Reference proteome</keyword>
<organism evidence="3 4">
    <name type="scientific">Parahalioglobus pacificus</name>
    <dbReference type="NCBI Taxonomy" id="930806"/>
    <lineage>
        <taxon>Bacteria</taxon>
        <taxon>Pseudomonadati</taxon>
        <taxon>Pseudomonadota</taxon>
        <taxon>Gammaproteobacteria</taxon>
        <taxon>Cellvibrionales</taxon>
        <taxon>Halieaceae</taxon>
        <taxon>Parahalioglobus</taxon>
    </lineage>
</organism>
<comment type="caution">
    <text evidence="3">The sequence shown here is derived from an EMBL/GenBank/DDBJ whole genome shotgun (WGS) entry which is preliminary data.</text>
</comment>
<dbReference type="InterPro" id="IPR002931">
    <property type="entry name" value="Transglutaminase-like"/>
</dbReference>
<reference evidence="3" key="2">
    <citation type="submission" date="2020-09" db="EMBL/GenBank/DDBJ databases">
        <authorList>
            <person name="Sun Q."/>
            <person name="Kim S."/>
        </authorList>
    </citation>
    <scope>NUCLEOTIDE SEQUENCE</scope>
    <source>
        <strain evidence="3">KCTC 23430</strain>
    </source>
</reference>
<evidence type="ECO:0000259" key="2">
    <source>
        <dbReference type="SMART" id="SM00460"/>
    </source>
</evidence>
<feature type="transmembrane region" description="Helical" evidence="1">
    <location>
        <begin position="555"/>
        <end position="576"/>
    </location>
</feature>
<evidence type="ECO:0000256" key="1">
    <source>
        <dbReference type="SAM" id="Phobius"/>
    </source>
</evidence>
<dbReference type="SMART" id="SM00460">
    <property type="entry name" value="TGc"/>
    <property type="match status" value="1"/>
</dbReference>
<protein>
    <submittedName>
        <fullName evidence="3">Protein-glutamine gamma-glutamyltransferase</fullName>
    </submittedName>
</protein>
<feature type="transmembrane region" description="Helical" evidence="1">
    <location>
        <begin position="159"/>
        <end position="181"/>
    </location>
</feature>
<dbReference type="InterPro" id="IPR021878">
    <property type="entry name" value="TgpA_N"/>
</dbReference>
<sequence length="667" mass="76197">MNVEQQVPRNALIWMILSLFALILPHIERVPLWVIAVYVVAAVWRIQVFRGLWAYPRRWLKLVLILAASGGVFFSFGSVLGLEPTVALLLTAFALKMIELSSRKDAYVLIFLGYFVCITEFLFSQDILIVGYSLFTVLLLTTALVALHQPGQQRFNRGSMKLAGTMLLQAFPLMLVLFFLFPRIGPLWTVPIKSHTAKTGMSDLLKPGDVSKLSQSAEVAFRVQFDGEIPAFSDLYWRGLVMSRLEEGAWRSLRYWDVPAAERRMPELDAVGEPLSYAVIMEPTQQNWLFSLRYSQPASDGLLMLADYRLYSPIQIEHETQYRVQSWPQTPLDPELSAWRRETELALPAGDNPRTRELARSLRAASVSDADFVDRVLGYFTQQGFVYTLEPPLLGDDDPMDDFLFDSLRGFCEHYAYAFVMMMREAGVPARIVAGYMGGEINPVNRTVIVHQFDAHAWAEVWLAEQGWVRVDPTAAVAPDRIEWGLEQAVEGEGTFLSASPLSPLRYRDIDWVNALRLRYDALTYRWQAWVTGFNQEQQFDLLSRWLGEVSPQRFVTVLLLTWAAVLVPVAAVLLLRRRRHQLSPADKHYLAFCERMARMGVVREPWESPADFAQRAMRKLPRYRQEIEAITEAYQDLTYRPAPAPSSSGETLASLRRSVRKLQFVR</sequence>
<evidence type="ECO:0000313" key="3">
    <source>
        <dbReference type="EMBL" id="GHD30366.1"/>
    </source>
</evidence>
<dbReference type="EMBL" id="BMYM01000001">
    <property type="protein sequence ID" value="GHD30366.1"/>
    <property type="molecule type" value="Genomic_DNA"/>
</dbReference>
<feature type="transmembrane region" description="Helical" evidence="1">
    <location>
        <begin position="7"/>
        <end position="24"/>
    </location>
</feature>
<proteinExistence type="predicted"/>
<evidence type="ECO:0000313" key="4">
    <source>
        <dbReference type="Proteomes" id="UP000644693"/>
    </source>
</evidence>
<dbReference type="InterPro" id="IPR052901">
    <property type="entry name" value="Bact_TGase-like"/>
</dbReference>
<dbReference type="PANTHER" id="PTHR42736:SF1">
    <property type="entry name" value="PROTEIN-GLUTAMINE GAMMA-GLUTAMYLTRANSFERASE"/>
    <property type="match status" value="1"/>
</dbReference>
<dbReference type="PANTHER" id="PTHR42736">
    <property type="entry name" value="PROTEIN-GLUTAMINE GAMMA-GLUTAMYLTRANSFERASE"/>
    <property type="match status" value="1"/>
</dbReference>
<name>A0A918XFZ7_9GAMM</name>
<dbReference type="Proteomes" id="UP000644693">
    <property type="component" value="Unassembled WGS sequence"/>
</dbReference>
<feature type="transmembrane region" description="Helical" evidence="1">
    <location>
        <begin position="106"/>
        <end position="123"/>
    </location>
</feature>